<keyword evidence="3" id="KW-1185">Reference proteome</keyword>
<proteinExistence type="predicted"/>
<sequence length="224" mass="24430">MKLEPHTITTASGRVVNLVDPSSDEIDWHDVAAHLARIPRFNGATDTDRPPYSVAQHSLFVAELSAWIAVHERGAAQVDPDDAYAYGLLHDSPEYAYGDWISPAKSALQEIARRLAGLDGMSLMQRTLRMLDDGLAHVIHAEAGLPWPPPLAVTTLVKRADLSALAIEQATLRRGPFTAGDLSADGFPERARPWPLEPMTEAEAYEALLYAFADIGIETDGVPR</sequence>
<dbReference type="InterPro" id="IPR003607">
    <property type="entry name" value="HD/PDEase_dom"/>
</dbReference>
<dbReference type="SUPFAM" id="SSF109604">
    <property type="entry name" value="HD-domain/PDEase-like"/>
    <property type="match status" value="1"/>
</dbReference>
<dbReference type="AlphaFoldDB" id="A0A1M7ZLT4"/>
<dbReference type="Gene3D" id="1.10.3210.10">
    <property type="entry name" value="Hypothetical protein af1432"/>
    <property type="match status" value="1"/>
</dbReference>
<organism evidence="2 3">
    <name type="scientific">Pseudoxanthobacter soli DSM 19599</name>
    <dbReference type="NCBI Taxonomy" id="1123029"/>
    <lineage>
        <taxon>Bacteria</taxon>
        <taxon>Pseudomonadati</taxon>
        <taxon>Pseudomonadota</taxon>
        <taxon>Alphaproteobacteria</taxon>
        <taxon>Hyphomicrobiales</taxon>
        <taxon>Segnochrobactraceae</taxon>
        <taxon>Pseudoxanthobacter</taxon>
    </lineage>
</organism>
<dbReference type="SMART" id="SM00471">
    <property type="entry name" value="HDc"/>
    <property type="match status" value="1"/>
</dbReference>
<evidence type="ECO:0000313" key="2">
    <source>
        <dbReference type="EMBL" id="SHO65847.1"/>
    </source>
</evidence>
<dbReference type="Pfam" id="PF12917">
    <property type="entry name" value="YfbR-like"/>
    <property type="match status" value="1"/>
</dbReference>
<dbReference type="Proteomes" id="UP000186406">
    <property type="component" value="Unassembled WGS sequence"/>
</dbReference>
<evidence type="ECO:0000313" key="3">
    <source>
        <dbReference type="Proteomes" id="UP000186406"/>
    </source>
</evidence>
<dbReference type="EMBL" id="FRXO01000004">
    <property type="protein sequence ID" value="SHO65847.1"/>
    <property type="molecule type" value="Genomic_DNA"/>
</dbReference>
<accession>A0A1M7ZLT4</accession>
<protein>
    <submittedName>
        <fullName evidence="2">HD domain-containing protein</fullName>
    </submittedName>
</protein>
<reference evidence="2 3" key="1">
    <citation type="submission" date="2016-12" db="EMBL/GenBank/DDBJ databases">
        <authorList>
            <person name="Song W.-J."/>
            <person name="Kurnit D.M."/>
        </authorList>
    </citation>
    <scope>NUCLEOTIDE SEQUENCE [LARGE SCALE GENOMIC DNA]</scope>
    <source>
        <strain evidence="2 3">DSM 19599</strain>
    </source>
</reference>
<dbReference type="STRING" id="1123029.SAMN02745172_02494"/>
<name>A0A1M7ZLT4_9HYPH</name>
<dbReference type="OrthoDB" id="9794481at2"/>
<feature type="domain" description="HD/PDEase" evidence="1">
    <location>
        <begin position="50"/>
        <end position="175"/>
    </location>
</feature>
<gene>
    <name evidence="2" type="ORF">SAMN02745172_02494</name>
</gene>
<dbReference type="RefSeq" id="WP_073629053.1">
    <property type="nucleotide sequence ID" value="NZ_FRXO01000004.1"/>
</dbReference>
<evidence type="ECO:0000259" key="1">
    <source>
        <dbReference type="SMART" id="SM00471"/>
    </source>
</evidence>